<evidence type="ECO:0000256" key="3">
    <source>
        <dbReference type="ARBA" id="ARBA00004196"/>
    </source>
</evidence>
<dbReference type="Gene3D" id="3.40.50.12440">
    <property type="match status" value="4"/>
</dbReference>
<dbReference type="OrthoDB" id="9815647at2"/>
<dbReference type="InterPro" id="IPR006963">
    <property type="entry name" value="Mopterin_OxRdtase_4Fe-4S_dom"/>
</dbReference>
<evidence type="ECO:0000313" key="13">
    <source>
        <dbReference type="EMBL" id="TMM47997.1"/>
    </source>
</evidence>
<dbReference type="GO" id="GO:0030313">
    <property type="term" value="C:cell envelope"/>
    <property type="evidence" value="ECO:0007669"/>
    <property type="project" value="UniProtKB-SubCell"/>
</dbReference>
<dbReference type="Pfam" id="PF00384">
    <property type="entry name" value="Molybdopterin"/>
    <property type="match status" value="1"/>
</dbReference>
<name>A0A8H2JPK3_9GAMM</name>
<dbReference type="GO" id="GO:0046872">
    <property type="term" value="F:metal ion binding"/>
    <property type="evidence" value="ECO:0007669"/>
    <property type="project" value="UniProtKB-KW"/>
</dbReference>
<accession>A0A8H2JPK3</accession>
<keyword evidence="8" id="KW-0732">Signal</keyword>
<dbReference type="PANTHER" id="PTHR43742">
    <property type="entry name" value="TRIMETHYLAMINE-N-OXIDE REDUCTASE"/>
    <property type="match status" value="1"/>
</dbReference>
<keyword evidence="11" id="KW-0411">Iron-sulfur</keyword>
<dbReference type="PANTHER" id="PTHR43742:SF6">
    <property type="entry name" value="OXIDOREDUCTASE YYAE-RELATED"/>
    <property type="match status" value="1"/>
</dbReference>
<protein>
    <submittedName>
        <fullName evidence="13">Dimethylsulfide dehydrogenase</fullName>
    </submittedName>
</protein>
<dbReference type="Pfam" id="PF01568">
    <property type="entry name" value="Molydop_binding"/>
    <property type="match status" value="1"/>
</dbReference>
<organism evidence="13 14">
    <name type="scientific">Colwellia ponticola</name>
    <dbReference type="NCBI Taxonomy" id="2304625"/>
    <lineage>
        <taxon>Bacteria</taxon>
        <taxon>Pseudomonadati</taxon>
        <taxon>Pseudomonadota</taxon>
        <taxon>Gammaproteobacteria</taxon>
        <taxon>Alteromonadales</taxon>
        <taxon>Colwelliaceae</taxon>
        <taxon>Colwellia</taxon>
    </lineage>
</organism>
<reference evidence="13 14" key="1">
    <citation type="submission" date="2019-05" db="EMBL/GenBank/DDBJ databases">
        <title>Colwellia ponticola sp. nov., isolated from seawater.</title>
        <authorList>
            <person name="Yoon J.-H."/>
        </authorList>
    </citation>
    <scope>NUCLEOTIDE SEQUENCE [LARGE SCALE GENOMIC DNA]</scope>
    <source>
        <strain evidence="13 14">OISW-25</strain>
    </source>
</reference>
<comment type="cofactor">
    <cofactor evidence="2">
        <name>[4Fe-4S] cluster</name>
        <dbReference type="ChEBI" id="CHEBI:49883"/>
    </cofactor>
</comment>
<keyword evidence="9" id="KW-0560">Oxidoreductase</keyword>
<evidence type="ECO:0000259" key="12">
    <source>
        <dbReference type="PROSITE" id="PS51669"/>
    </source>
</evidence>
<evidence type="ECO:0000256" key="5">
    <source>
        <dbReference type="ARBA" id="ARBA00022485"/>
    </source>
</evidence>
<dbReference type="Gene3D" id="3.40.228.10">
    <property type="entry name" value="Dimethylsulfoxide Reductase, domain 2"/>
    <property type="match status" value="1"/>
</dbReference>
<evidence type="ECO:0000313" key="14">
    <source>
        <dbReference type="Proteomes" id="UP000307702"/>
    </source>
</evidence>
<dbReference type="NCBIfam" id="TIGR03479">
    <property type="entry name" value="DMSO_red_II_alp"/>
    <property type="match status" value="1"/>
</dbReference>
<comment type="caution">
    <text evidence="13">The sequence shown here is derived from an EMBL/GenBank/DDBJ whole genome shotgun (WGS) entry which is preliminary data.</text>
</comment>
<comment type="subcellular location">
    <subcellularLocation>
        <location evidence="3">Cell envelope</location>
    </subcellularLocation>
</comment>
<proteinExistence type="inferred from homology"/>
<dbReference type="InterPro" id="IPR006655">
    <property type="entry name" value="Mopterin_OxRdtase_prok_CS"/>
</dbReference>
<dbReference type="InterPro" id="IPR006656">
    <property type="entry name" value="Mopterin_OxRdtase"/>
</dbReference>
<evidence type="ECO:0000256" key="8">
    <source>
        <dbReference type="ARBA" id="ARBA00022729"/>
    </source>
</evidence>
<dbReference type="InterPro" id="IPR017840">
    <property type="entry name" value="DMSO_Rdtase_II_Mopterin_su"/>
</dbReference>
<dbReference type="PROSITE" id="PS00932">
    <property type="entry name" value="MOLYBDOPTERIN_PROK_3"/>
    <property type="match status" value="1"/>
</dbReference>
<dbReference type="PROSITE" id="PS51669">
    <property type="entry name" value="4FE4S_MOW_BIS_MGD"/>
    <property type="match status" value="1"/>
</dbReference>
<keyword evidence="7" id="KW-0479">Metal-binding</keyword>
<evidence type="ECO:0000256" key="1">
    <source>
        <dbReference type="ARBA" id="ARBA00001942"/>
    </source>
</evidence>
<feature type="domain" description="4Fe-4S Mo/W bis-MGD-type" evidence="12">
    <location>
        <begin position="59"/>
        <end position="123"/>
    </location>
</feature>
<keyword evidence="14" id="KW-1185">Reference proteome</keyword>
<dbReference type="GO" id="GO:0043546">
    <property type="term" value="F:molybdopterin cofactor binding"/>
    <property type="evidence" value="ECO:0007669"/>
    <property type="project" value="InterPro"/>
</dbReference>
<dbReference type="SUPFAM" id="SSF50692">
    <property type="entry name" value="ADC-like"/>
    <property type="match status" value="1"/>
</dbReference>
<dbReference type="InterPro" id="IPR050612">
    <property type="entry name" value="Prok_Mopterin_Oxidored"/>
</dbReference>
<evidence type="ECO:0000256" key="4">
    <source>
        <dbReference type="ARBA" id="ARBA00010312"/>
    </source>
</evidence>
<evidence type="ECO:0000256" key="7">
    <source>
        <dbReference type="ARBA" id="ARBA00022723"/>
    </source>
</evidence>
<evidence type="ECO:0000256" key="2">
    <source>
        <dbReference type="ARBA" id="ARBA00001966"/>
    </source>
</evidence>
<dbReference type="InterPro" id="IPR009010">
    <property type="entry name" value="Asp_de-COase-like_dom_sf"/>
</dbReference>
<evidence type="ECO:0000256" key="6">
    <source>
        <dbReference type="ARBA" id="ARBA00022505"/>
    </source>
</evidence>
<gene>
    <name evidence="13" type="ORF">FCS21_02105</name>
</gene>
<comment type="cofactor">
    <cofactor evidence="1">
        <name>Mo-bis(molybdopterin guanine dinucleotide)</name>
        <dbReference type="ChEBI" id="CHEBI:60539"/>
    </cofactor>
</comment>
<sequence>MGKIKRRDFLKGLGVAGTGVMLSNKSWSLNRLEPIGNTLAKEYPYRGWEDLYRNEWTWDSIGHAAHCINCMGNCAWNVYVKDGIVIREEQIAKYPQVNAKVPDANPRGCQKGAIHSTSMYEADRLRYPLKRAGERGEGKWQRISWEQATEEIADKIIDIFVKYGPGKLKTHQGSGNQTMVRQSGPNRFASLVGGIQLDGFTVVGDLNTGAHLAYGNPLESFTSDAWFDADYIMLGMINPNATRIPDAHYIWEAKYNGARITSTAPDYNPSSIHTDLWMPIKQGSDPFLAMSFVHVIIEEKLFKPAFMKEQTDLPILVRLDNGKMLREADLEKGGSEEVFYHWDLVTKKAVKVKGSMGDKTKTLKLGDVDPAIEGTFTVKGIKVTTVFEQVKKEAAKYAPEKTQADTNIHPDIVRQEVRHLAKAKKAIIMLGYITSSYSNCIYIGWGYALALALTGHGGRTGGLDTSWVVWNHPLWGELANFEYKKSARYEAGGLGEFIRGGMMQGARTVFDNAKLKKRVGFDLDEMEDMMNESMDKGWMPYYGEVKGMISIADNTFRRNKMSKTYREEHLRQASELFVDINVRMDSTAEWADYVLPAASHYEAWDIRTQGYHRFANIFTRSVEPVGESKPDWDIMVLLTKKIQERAIARGIGPIPDGDVTRDLHTIYDDFTKNGTLNTDYDVAKHIVENSPEFGGVSLEDAGKRGFIVMNEHAGLNQPLKPDEPYNPFTAQTDGKKPYETLTGRITFYCDHPRFEKLNSMVPTARSHAGAGASNYPLEFYSPHARWGIHSNWRSNKYLLRLQRGEPNIYINPKLAAQRGIKDGDRVRMFNAVGDFFAQAKFYPSIPVNSIMMEHGWEPHQYIQRKNMNMSHATFLQPLELVGGWGHLKFIYAKWNANQVIHENSYDVELAKLEDITDPRLLKGNK</sequence>
<dbReference type="Proteomes" id="UP000307702">
    <property type="component" value="Unassembled WGS sequence"/>
</dbReference>
<dbReference type="GO" id="GO:0051539">
    <property type="term" value="F:4 iron, 4 sulfur cluster binding"/>
    <property type="evidence" value="ECO:0007669"/>
    <property type="project" value="UniProtKB-KW"/>
</dbReference>
<keyword evidence="6" id="KW-0500">Molybdenum</keyword>
<dbReference type="GO" id="GO:0016491">
    <property type="term" value="F:oxidoreductase activity"/>
    <property type="evidence" value="ECO:0007669"/>
    <property type="project" value="UniProtKB-KW"/>
</dbReference>
<dbReference type="EMBL" id="SZVP01000001">
    <property type="protein sequence ID" value="TMM47997.1"/>
    <property type="molecule type" value="Genomic_DNA"/>
</dbReference>
<dbReference type="InterPro" id="IPR006657">
    <property type="entry name" value="MoPterin_dinucl-bd_dom"/>
</dbReference>
<keyword evidence="5" id="KW-0004">4Fe-4S</keyword>
<evidence type="ECO:0000256" key="11">
    <source>
        <dbReference type="ARBA" id="ARBA00023014"/>
    </source>
</evidence>
<dbReference type="SUPFAM" id="SSF53706">
    <property type="entry name" value="Formate dehydrogenase/DMSO reductase, domains 1-3"/>
    <property type="match status" value="1"/>
</dbReference>
<evidence type="ECO:0000256" key="10">
    <source>
        <dbReference type="ARBA" id="ARBA00023004"/>
    </source>
</evidence>
<dbReference type="AlphaFoldDB" id="A0A8H2JPK3"/>
<keyword evidence="10" id="KW-0408">Iron</keyword>
<evidence type="ECO:0000256" key="9">
    <source>
        <dbReference type="ARBA" id="ARBA00023002"/>
    </source>
</evidence>
<comment type="similarity">
    <text evidence="4">Belongs to the prokaryotic molybdopterin-containing oxidoreductase family.</text>
</comment>